<evidence type="ECO:0000313" key="7">
    <source>
        <dbReference type="EMBL" id="MCB7388972.1"/>
    </source>
</evidence>
<sequence length="427" mass="48696">MMNYKKPILAGLLIILLLGLTGCKENKENTDSKTKAEIEIPMILTVNPTTGKKNEEELVNAFNEAYKGIYHMDVEWIMETEEEYRKNLKRLNVTDKLPAIITDLRMLPSFYEMMVQEGRLENLSPYMKADKDWQDMVEPAVMEACSEPDGSVYLAPISTAMFSCSGVFWNRQLFEEAGIREFPATWEDFWACCEQLKDSGITPLALHTEGTAWAPMLLATAELADSKEGAAFMNELFPDSYQNKNGLRMADTLKRLFAYTTEDALHTDFDVAYRNFASGKSAMLPNGYWMIEQIPEDFAGNVRFSVFPGNKLISSPETFGWAVVSSYSDEVKKGAVQFLKFRTMFNQQEKEAFLEGNTDKDNQMLADYIAAYNSGPQMVPNYQVKWNSVLQEETLGEYLPKLSKGQIGSEEFTRMEDDSIRQFEEER</sequence>
<evidence type="ECO:0000313" key="8">
    <source>
        <dbReference type="Proteomes" id="UP001299546"/>
    </source>
</evidence>
<dbReference type="Gene3D" id="3.40.190.10">
    <property type="entry name" value="Periplasmic binding protein-like II"/>
    <property type="match status" value="2"/>
</dbReference>
<keyword evidence="2" id="KW-0808">Transferase</keyword>
<evidence type="ECO:0000259" key="6">
    <source>
        <dbReference type="PROSITE" id="PS51285"/>
    </source>
</evidence>
<dbReference type="InterPro" id="IPR006059">
    <property type="entry name" value="SBP"/>
</dbReference>
<dbReference type="InterPro" id="IPR050490">
    <property type="entry name" value="Bact_solute-bd_prot1"/>
</dbReference>
<organism evidence="7 8">
    <name type="scientific">Bariatricus massiliensis</name>
    <dbReference type="NCBI Taxonomy" id="1745713"/>
    <lineage>
        <taxon>Bacteria</taxon>
        <taxon>Bacillati</taxon>
        <taxon>Bacillota</taxon>
        <taxon>Clostridia</taxon>
        <taxon>Lachnospirales</taxon>
        <taxon>Lachnospiraceae</taxon>
        <taxon>Bariatricus</taxon>
    </lineage>
</organism>
<dbReference type="RefSeq" id="WP_227201219.1">
    <property type="nucleotide sequence ID" value="NZ_JAJCIR010000017.1"/>
</dbReference>
<keyword evidence="1" id="KW-0723">Serine/threonine-protein kinase</keyword>
<evidence type="ECO:0000256" key="1">
    <source>
        <dbReference type="ARBA" id="ARBA00022527"/>
    </source>
</evidence>
<reference evidence="7 8" key="1">
    <citation type="submission" date="2021-10" db="EMBL/GenBank/DDBJ databases">
        <title>Collection of gut derived symbiotic bacterial strains cultured from healthy donors.</title>
        <authorList>
            <person name="Lin H."/>
            <person name="Littmann E."/>
            <person name="Kohout C."/>
            <person name="Pamer E.G."/>
        </authorList>
    </citation>
    <scope>NUCLEOTIDE SEQUENCE [LARGE SCALE GENOMIC DNA]</scope>
    <source>
        <strain evidence="7 8">DFI.1.165</strain>
    </source>
</reference>
<keyword evidence="8" id="KW-1185">Reference proteome</keyword>
<keyword evidence="5" id="KW-0067">ATP-binding</keyword>
<keyword evidence="4" id="KW-0418">Kinase</keyword>
<dbReference type="Proteomes" id="UP001299546">
    <property type="component" value="Unassembled WGS sequence"/>
</dbReference>
<dbReference type="PANTHER" id="PTHR43649:SF12">
    <property type="entry name" value="DIACETYLCHITOBIOSE BINDING PROTEIN DASA"/>
    <property type="match status" value="1"/>
</dbReference>
<protein>
    <submittedName>
        <fullName evidence="7">Extracellular solute-binding protein</fullName>
    </submittedName>
</protein>
<keyword evidence="3" id="KW-0547">Nucleotide-binding</keyword>
<comment type="caution">
    <text evidence="7">The sequence shown here is derived from an EMBL/GenBank/DDBJ whole genome shotgun (WGS) entry which is preliminary data.</text>
</comment>
<evidence type="ECO:0000256" key="4">
    <source>
        <dbReference type="ARBA" id="ARBA00022777"/>
    </source>
</evidence>
<evidence type="ECO:0000256" key="3">
    <source>
        <dbReference type="ARBA" id="ARBA00022741"/>
    </source>
</evidence>
<dbReference type="SUPFAM" id="SSF53850">
    <property type="entry name" value="Periplasmic binding protein-like II"/>
    <property type="match status" value="1"/>
</dbReference>
<dbReference type="PANTHER" id="PTHR43649">
    <property type="entry name" value="ARABINOSE-BINDING PROTEIN-RELATED"/>
    <property type="match status" value="1"/>
</dbReference>
<name>A0ABS8DKJ4_9FIRM</name>
<dbReference type="InterPro" id="IPR000961">
    <property type="entry name" value="AGC-kinase_C"/>
</dbReference>
<evidence type="ECO:0000256" key="5">
    <source>
        <dbReference type="ARBA" id="ARBA00022840"/>
    </source>
</evidence>
<dbReference type="Pfam" id="PF13416">
    <property type="entry name" value="SBP_bac_8"/>
    <property type="match status" value="1"/>
</dbReference>
<dbReference type="PROSITE" id="PS51257">
    <property type="entry name" value="PROKAR_LIPOPROTEIN"/>
    <property type="match status" value="1"/>
</dbReference>
<dbReference type="EMBL" id="JAJCIS010000017">
    <property type="protein sequence ID" value="MCB7388972.1"/>
    <property type="molecule type" value="Genomic_DNA"/>
</dbReference>
<gene>
    <name evidence="7" type="ORF">LIZ65_16920</name>
</gene>
<feature type="domain" description="AGC-kinase C-terminal" evidence="6">
    <location>
        <begin position="382"/>
        <end position="427"/>
    </location>
</feature>
<evidence type="ECO:0000256" key="2">
    <source>
        <dbReference type="ARBA" id="ARBA00022679"/>
    </source>
</evidence>
<accession>A0ABS8DKJ4</accession>
<proteinExistence type="predicted"/>
<dbReference type="PROSITE" id="PS51285">
    <property type="entry name" value="AGC_KINASE_CTER"/>
    <property type="match status" value="1"/>
</dbReference>